<keyword evidence="2" id="KW-1185">Reference proteome</keyword>
<gene>
    <name evidence="1" type="ORF">AVEN_248000_1</name>
</gene>
<comment type="caution">
    <text evidence="1">The sequence shown here is derived from an EMBL/GenBank/DDBJ whole genome shotgun (WGS) entry which is preliminary data.</text>
</comment>
<reference evidence="1 2" key="1">
    <citation type="journal article" date="2019" name="Sci. Rep.">
        <title>Orb-weaving spider Araneus ventricosus genome elucidates the spidroin gene catalogue.</title>
        <authorList>
            <person name="Kono N."/>
            <person name="Nakamura H."/>
            <person name="Ohtoshi R."/>
            <person name="Moran D.A.P."/>
            <person name="Shinohara A."/>
            <person name="Yoshida Y."/>
            <person name="Fujiwara M."/>
            <person name="Mori M."/>
            <person name="Tomita M."/>
            <person name="Arakawa K."/>
        </authorList>
    </citation>
    <scope>NUCLEOTIDE SEQUENCE [LARGE SCALE GENOMIC DNA]</scope>
</reference>
<organism evidence="1 2">
    <name type="scientific">Araneus ventricosus</name>
    <name type="common">Orbweaver spider</name>
    <name type="synonym">Epeira ventricosa</name>
    <dbReference type="NCBI Taxonomy" id="182803"/>
    <lineage>
        <taxon>Eukaryota</taxon>
        <taxon>Metazoa</taxon>
        <taxon>Ecdysozoa</taxon>
        <taxon>Arthropoda</taxon>
        <taxon>Chelicerata</taxon>
        <taxon>Arachnida</taxon>
        <taxon>Araneae</taxon>
        <taxon>Araneomorphae</taxon>
        <taxon>Entelegynae</taxon>
        <taxon>Araneoidea</taxon>
        <taxon>Araneidae</taxon>
        <taxon>Araneus</taxon>
    </lineage>
</organism>
<accession>A0A4Y2CPR8</accession>
<protein>
    <submittedName>
        <fullName evidence="1">Uncharacterized protein</fullName>
    </submittedName>
</protein>
<dbReference type="AlphaFoldDB" id="A0A4Y2CPR8"/>
<name>A0A4Y2CPR8_ARAVE</name>
<proteinExistence type="predicted"/>
<sequence>MPVNTVKRNVVQLRKSDISKSYIIPSVKDTFGSIVEKASLSRHQFKLRIKVPAYSNSGDELSDITKIGKVILLQTPCRIMRAVGGQF</sequence>
<dbReference type="EMBL" id="BGPR01087098">
    <property type="protein sequence ID" value="GBM05906.1"/>
    <property type="molecule type" value="Genomic_DNA"/>
</dbReference>
<evidence type="ECO:0000313" key="2">
    <source>
        <dbReference type="Proteomes" id="UP000499080"/>
    </source>
</evidence>
<dbReference type="Proteomes" id="UP000499080">
    <property type="component" value="Unassembled WGS sequence"/>
</dbReference>
<evidence type="ECO:0000313" key="1">
    <source>
        <dbReference type="EMBL" id="GBM05906.1"/>
    </source>
</evidence>